<sequence>MTSKFSAKIIEMFRNLKSDAVPRPPRNIGGFSDTTEAETEAHNENVDYTNQEEIFVEQDDRKKKKKKPKYEKSFSEPSPENTEFVDEDDRRSSNASSNVNTQASGNVINIVNSSNVRCGNEFVYYMGPVHGNLGRPKTPKSESDDEEPIEKTKEIILLLETKHKPEHEYIDLISKHLGKNWHSFFRRLGYKQGQIETAEIDMAKHGVAEARYKLLLDWIRNDDDGTLGKLATVLWEGGERLIVKELADIYKKDK</sequence>
<gene>
    <name evidence="3" type="primary">imd</name>
</gene>
<protein>
    <submittedName>
        <fullName evidence="3">IMD-like protein</fullName>
    </submittedName>
</protein>
<dbReference type="CDD" id="cd01670">
    <property type="entry name" value="Death"/>
    <property type="match status" value="1"/>
</dbReference>
<evidence type="ECO:0000313" key="3">
    <source>
        <dbReference type="EMBL" id="AFK75940.1"/>
    </source>
</evidence>
<dbReference type="Gene3D" id="1.10.533.10">
    <property type="entry name" value="Death Domain, Fas"/>
    <property type="match status" value="1"/>
</dbReference>
<reference evidence="3" key="1">
    <citation type="journal article" date="2012" name="Insect Biochem. Mol. Biol.">
        <title>The transcriptome of Spodoptera exigua larvae exposed to different types of microbes.</title>
        <authorList>
            <person name="Pascual L."/>
            <person name="Jakubowska A.K."/>
            <person name="Blanca J.M."/>
            <person name="Canizares J."/>
            <person name="Ferre J."/>
            <person name="Gloeckner G."/>
            <person name="Vogel H."/>
            <person name="Herrero S."/>
        </authorList>
    </citation>
    <scope>NUCLEOTIDE SEQUENCE</scope>
</reference>
<evidence type="ECO:0000256" key="1">
    <source>
        <dbReference type="SAM" id="MobiDB-lite"/>
    </source>
</evidence>
<dbReference type="InterPro" id="IPR011029">
    <property type="entry name" value="DEATH-like_dom_sf"/>
</dbReference>
<feature type="domain" description="Death" evidence="2">
    <location>
        <begin position="166"/>
        <end position="250"/>
    </location>
</feature>
<organism evidence="3">
    <name type="scientific">Polygonia c-album</name>
    <name type="common">Comma butterfly</name>
    <name type="synonym">Nymphalis c-album</name>
    <dbReference type="NCBI Taxonomy" id="929971"/>
    <lineage>
        <taxon>Eukaryota</taxon>
        <taxon>Metazoa</taxon>
        <taxon>Ecdysozoa</taxon>
        <taxon>Arthropoda</taxon>
        <taxon>Hexapoda</taxon>
        <taxon>Insecta</taxon>
        <taxon>Pterygota</taxon>
        <taxon>Neoptera</taxon>
        <taxon>Endopterygota</taxon>
        <taxon>Lepidoptera</taxon>
        <taxon>Glossata</taxon>
        <taxon>Ditrysia</taxon>
        <taxon>Papilionoidea</taxon>
        <taxon>Nymphalidae</taxon>
        <taxon>Nymphalinae</taxon>
        <taxon>Nymphalis</taxon>
        <taxon>Polygonia</taxon>
    </lineage>
</organism>
<dbReference type="SUPFAM" id="SSF47986">
    <property type="entry name" value="DEATH domain"/>
    <property type="match status" value="1"/>
</dbReference>
<dbReference type="EMBL" id="JQ710738">
    <property type="protein sequence ID" value="AFK75940.1"/>
    <property type="molecule type" value="mRNA"/>
</dbReference>
<dbReference type="PROSITE" id="PS50017">
    <property type="entry name" value="DEATH_DOMAIN"/>
    <property type="match status" value="1"/>
</dbReference>
<dbReference type="AlphaFoldDB" id="I3V9Q5"/>
<dbReference type="InterPro" id="IPR000488">
    <property type="entry name" value="Death_dom"/>
</dbReference>
<dbReference type="GO" id="GO:0007165">
    <property type="term" value="P:signal transduction"/>
    <property type="evidence" value="ECO:0007669"/>
    <property type="project" value="InterPro"/>
</dbReference>
<name>I3V9Q5_POLCL</name>
<dbReference type="Pfam" id="PF00531">
    <property type="entry name" value="Death"/>
    <property type="match status" value="1"/>
</dbReference>
<accession>I3V9Q5</accession>
<proteinExistence type="evidence at transcript level"/>
<evidence type="ECO:0000259" key="2">
    <source>
        <dbReference type="PROSITE" id="PS50017"/>
    </source>
</evidence>
<feature type="region of interest" description="Disordered" evidence="1">
    <location>
        <begin position="19"/>
        <end position="100"/>
    </location>
</feature>